<feature type="region of interest" description="Disordered" evidence="1">
    <location>
        <begin position="744"/>
        <end position="763"/>
    </location>
</feature>
<feature type="compositionally biased region" description="Low complexity" evidence="1">
    <location>
        <begin position="316"/>
        <end position="343"/>
    </location>
</feature>
<reference evidence="2" key="1">
    <citation type="journal article" date="2020" name="bioRxiv">
        <title>Comparative genomics of Chlamydomonas.</title>
        <authorList>
            <person name="Craig R.J."/>
            <person name="Hasan A.R."/>
            <person name="Ness R.W."/>
            <person name="Keightley P.D."/>
        </authorList>
    </citation>
    <scope>NUCLEOTIDE SEQUENCE</scope>
    <source>
        <strain evidence="2">CCAP 11/70</strain>
    </source>
</reference>
<keyword evidence="3" id="KW-1185">Reference proteome</keyword>
<feature type="compositionally biased region" description="Low complexity" evidence="1">
    <location>
        <begin position="255"/>
        <end position="265"/>
    </location>
</feature>
<feature type="compositionally biased region" description="Low complexity" evidence="1">
    <location>
        <begin position="472"/>
        <end position="483"/>
    </location>
</feature>
<feature type="region of interest" description="Disordered" evidence="1">
    <location>
        <begin position="237"/>
        <end position="572"/>
    </location>
</feature>
<name>A0A836BW67_9CHLO</name>
<proteinExistence type="predicted"/>
<comment type="caution">
    <text evidence="2">The sequence shown here is derived from an EMBL/GenBank/DDBJ whole genome shotgun (WGS) entry which is preliminary data.</text>
</comment>
<feature type="region of interest" description="Disordered" evidence="1">
    <location>
        <begin position="23"/>
        <end position="53"/>
    </location>
</feature>
<feature type="compositionally biased region" description="Polar residues" evidence="1">
    <location>
        <begin position="242"/>
        <end position="254"/>
    </location>
</feature>
<feature type="compositionally biased region" description="Low complexity" evidence="1">
    <location>
        <begin position="283"/>
        <end position="303"/>
    </location>
</feature>
<feature type="region of interest" description="Disordered" evidence="1">
    <location>
        <begin position="92"/>
        <end position="116"/>
    </location>
</feature>
<sequence length="763" mass="78723">MVLDWTVVVYGFWPHYSEGKGKSGPIGNNHTHGHARSNPSLLNQSSHGQGASTWQPTAKLIPFDLIYDRSALSSLVRVLTVDEAARMPYLANPEARGNRTRKGNEDSGPPPPVRRPDRIVIISKAPGRESTYGKAKAAGVPISGAKVKEYKEQNGFHCTSRGLEWLIKSAVKKPSWVALYNYCRVAPVMRTRFEPHHNSDACLRAFHKVSLRLKKSKLITDAAASYLTDVMRITKGRGTPSGGFTATSPGPSGQTPAAGAPGEAQPGPPPAAVGAAPLPPVATTPAALAPSPSPVPAAGAAATAPPPNAAVPPTPAVTAPEPLPAAVEAPGPPTARTAAAGATPLPPSGATPLPPSGATPLPPSGATPLPPSGATPLPPSGATPLPPSGATPLPPSGATPLPPSGATPLPPSGATPLPPSGATPLPPSGATPLPPSGATPLPPSGATPLPPSGATPLPPSGATNSTRPPPKSDLSPPASASPAVPSPAPTSPLNGTAPPVEAPAPTAPPPGAQSPPRQHPSAQPSATLAGGEEEEEEEQEEKVEEEEEEQEEKVEEEEEAAVAAGNTTAHRRELASQSSGFYVALHVRPHPDSCVNYFKTMKTFDKSDAKKKCSSASFIQDIVRRVRRAASEHAAAAVSSSAALPVFVMSHPGIRTAVRGEILRYWAAADAKDKENGKRLALPAPTLYFMDLDHLPPALRDHYASTSLLSMVEQEVCRRANVFIGTHLSSISVLVAQERVMDETRKGPGAAKSGAQRHTELAR</sequence>
<evidence type="ECO:0000313" key="2">
    <source>
        <dbReference type="EMBL" id="KAG2489789.1"/>
    </source>
</evidence>
<dbReference type="CDD" id="cd11296">
    <property type="entry name" value="O-FucT_like"/>
    <property type="match status" value="1"/>
</dbReference>
<evidence type="ECO:0000313" key="3">
    <source>
        <dbReference type="Proteomes" id="UP000612055"/>
    </source>
</evidence>
<feature type="compositionally biased region" description="Pro residues" evidence="1">
    <location>
        <begin position="266"/>
        <end position="282"/>
    </location>
</feature>
<dbReference type="EMBL" id="JAEHOE010000069">
    <property type="protein sequence ID" value="KAG2489789.1"/>
    <property type="molecule type" value="Genomic_DNA"/>
</dbReference>
<protein>
    <submittedName>
        <fullName evidence="2">Uncharacterized protein</fullName>
    </submittedName>
</protein>
<feature type="compositionally biased region" description="Pro residues" evidence="1">
    <location>
        <begin position="500"/>
        <end position="513"/>
    </location>
</feature>
<feature type="compositionally biased region" description="Acidic residues" evidence="1">
    <location>
        <begin position="531"/>
        <end position="560"/>
    </location>
</feature>
<feature type="compositionally biased region" description="Pro residues" evidence="1">
    <location>
        <begin position="344"/>
        <end position="459"/>
    </location>
</feature>
<feature type="compositionally biased region" description="Pro residues" evidence="1">
    <location>
        <begin position="304"/>
        <end position="315"/>
    </location>
</feature>
<feature type="compositionally biased region" description="Polar residues" evidence="1">
    <location>
        <begin position="37"/>
        <end position="53"/>
    </location>
</feature>
<dbReference type="Proteomes" id="UP000612055">
    <property type="component" value="Unassembled WGS sequence"/>
</dbReference>
<dbReference type="AlphaFoldDB" id="A0A836BW67"/>
<dbReference type="Gene3D" id="3.40.50.11350">
    <property type="match status" value="1"/>
</dbReference>
<evidence type="ECO:0000256" key="1">
    <source>
        <dbReference type="SAM" id="MobiDB-lite"/>
    </source>
</evidence>
<gene>
    <name evidence="2" type="ORF">HYH03_011738</name>
</gene>
<organism evidence="2 3">
    <name type="scientific">Edaphochlamys debaryana</name>
    <dbReference type="NCBI Taxonomy" id="47281"/>
    <lineage>
        <taxon>Eukaryota</taxon>
        <taxon>Viridiplantae</taxon>
        <taxon>Chlorophyta</taxon>
        <taxon>core chlorophytes</taxon>
        <taxon>Chlorophyceae</taxon>
        <taxon>CS clade</taxon>
        <taxon>Chlamydomonadales</taxon>
        <taxon>Chlamydomonadales incertae sedis</taxon>
        <taxon>Edaphochlamys</taxon>
    </lineage>
</organism>
<accession>A0A836BW67</accession>